<gene>
    <name evidence="1" type="ORF">AVDCRST_MAG01-01-1864</name>
</gene>
<evidence type="ECO:0000313" key="1">
    <source>
        <dbReference type="EMBL" id="CAA9415029.1"/>
    </source>
</evidence>
<proteinExistence type="predicted"/>
<dbReference type="AlphaFoldDB" id="A0A6J4PHX9"/>
<sequence>MLKVISWAKRYSKTVPAGPRREEAHRGDAELLRPCCVSA</sequence>
<reference evidence="1" key="1">
    <citation type="submission" date="2020-02" db="EMBL/GenBank/DDBJ databases">
        <authorList>
            <person name="Meier V. D."/>
        </authorList>
    </citation>
    <scope>NUCLEOTIDE SEQUENCE</scope>
    <source>
        <strain evidence="1">AVDCRST_MAG01</strain>
    </source>
</reference>
<name>A0A6J4PHX9_9ACTN</name>
<accession>A0A6J4PHX9</accession>
<protein>
    <submittedName>
        <fullName evidence="1">Uncharacterized protein</fullName>
    </submittedName>
</protein>
<organism evidence="1">
    <name type="scientific">uncultured Rubrobacteraceae bacterium</name>
    <dbReference type="NCBI Taxonomy" id="349277"/>
    <lineage>
        <taxon>Bacteria</taxon>
        <taxon>Bacillati</taxon>
        <taxon>Actinomycetota</taxon>
        <taxon>Rubrobacteria</taxon>
        <taxon>Rubrobacterales</taxon>
        <taxon>Rubrobacteraceae</taxon>
        <taxon>environmental samples</taxon>
    </lineage>
</organism>
<dbReference type="EMBL" id="CADCUW010000277">
    <property type="protein sequence ID" value="CAA9415029.1"/>
    <property type="molecule type" value="Genomic_DNA"/>
</dbReference>